<reference evidence="1 2" key="1">
    <citation type="submission" date="2021-06" db="EMBL/GenBank/DDBJ databases">
        <authorList>
            <person name="Kallberg Y."/>
            <person name="Tangrot J."/>
            <person name="Rosling A."/>
        </authorList>
    </citation>
    <scope>NUCLEOTIDE SEQUENCE [LARGE SCALE GENOMIC DNA]</scope>
    <source>
        <strain evidence="1 2">120-4 pot B 10/14</strain>
    </source>
</reference>
<evidence type="ECO:0000313" key="2">
    <source>
        <dbReference type="Proteomes" id="UP000789901"/>
    </source>
</evidence>
<comment type="caution">
    <text evidence="1">The sequence shown here is derived from an EMBL/GenBank/DDBJ whole genome shotgun (WGS) entry which is preliminary data.</text>
</comment>
<dbReference type="Proteomes" id="UP000789901">
    <property type="component" value="Unassembled WGS sequence"/>
</dbReference>
<proteinExistence type="predicted"/>
<name>A0ABN7WS19_GIGMA</name>
<feature type="non-terminal residue" evidence="1">
    <location>
        <position position="43"/>
    </location>
</feature>
<organism evidence="1 2">
    <name type="scientific">Gigaspora margarita</name>
    <dbReference type="NCBI Taxonomy" id="4874"/>
    <lineage>
        <taxon>Eukaryota</taxon>
        <taxon>Fungi</taxon>
        <taxon>Fungi incertae sedis</taxon>
        <taxon>Mucoromycota</taxon>
        <taxon>Glomeromycotina</taxon>
        <taxon>Glomeromycetes</taxon>
        <taxon>Diversisporales</taxon>
        <taxon>Gigasporaceae</taxon>
        <taxon>Gigaspora</taxon>
    </lineage>
</organism>
<gene>
    <name evidence="1" type="ORF">GMARGA_LOCUS34434</name>
</gene>
<keyword evidence="2" id="KW-1185">Reference proteome</keyword>
<feature type="non-terminal residue" evidence="1">
    <location>
        <position position="1"/>
    </location>
</feature>
<evidence type="ECO:0000313" key="1">
    <source>
        <dbReference type="EMBL" id="CAG8839399.1"/>
    </source>
</evidence>
<dbReference type="EMBL" id="CAJVQB010060353">
    <property type="protein sequence ID" value="CAG8839399.1"/>
    <property type="molecule type" value="Genomic_DNA"/>
</dbReference>
<sequence length="43" mass="4964">YSAWKKGLVLSFPTDLGGYARFAQSKKSKVTKKREPNKKEYIN</sequence>
<accession>A0ABN7WS19</accession>
<protein>
    <submittedName>
        <fullName evidence="1">14395_t:CDS:1</fullName>
    </submittedName>
</protein>